<comment type="caution">
    <text evidence="2">The sequence shown here is derived from an EMBL/GenBank/DDBJ whole genome shotgun (WGS) entry which is preliminary data.</text>
</comment>
<evidence type="ECO:0000313" key="3">
    <source>
        <dbReference type="Proteomes" id="UP001363622"/>
    </source>
</evidence>
<protein>
    <submittedName>
        <fullName evidence="2">Uncharacterized protein</fullName>
    </submittedName>
</protein>
<keyword evidence="3" id="KW-1185">Reference proteome</keyword>
<evidence type="ECO:0000256" key="1">
    <source>
        <dbReference type="SAM" id="MobiDB-lite"/>
    </source>
</evidence>
<evidence type="ECO:0000313" key="2">
    <source>
        <dbReference type="EMBL" id="KAK7514746.1"/>
    </source>
</evidence>
<dbReference type="Proteomes" id="UP001363622">
    <property type="component" value="Unassembled WGS sequence"/>
</dbReference>
<organism evidence="2 3">
    <name type="scientific">Phyllosticta citriasiana</name>
    <dbReference type="NCBI Taxonomy" id="595635"/>
    <lineage>
        <taxon>Eukaryota</taxon>
        <taxon>Fungi</taxon>
        <taxon>Dikarya</taxon>
        <taxon>Ascomycota</taxon>
        <taxon>Pezizomycotina</taxon>
        <taxon>Dothideomycetes</taxon>
        <taxon>Dothideomycetes incertae sedis</taxon>
        <taxon>Botryosphaeriales</taxon>
        <taxon>Phyllostictaceae</taxon>
        <taxon>Phyllosticta</taxon>
    </lineage>
</organism>
<accession>A0ABR1KH41</accession>
<dbReference type="EMBL" id="JBBPHU010000008">
    <property type="protein sequence ID" value="KAK7514746.1"/>
    <property type="molecule type" value="Genomic_DNA"/>
</dbReference>
<feature type="region of interest" description="Disordered" evidence="1">
    <location>
        <begin position="1"/>
        <end position="106"/>
    </location>
</feature>
<feature type="compositionally biased region" description="Polar residues" evidence="1">
    <location>
        <begin position="15"/>
        <end position="24"/>
    </location>
</feature>
<feature type="compositionally biased region" description="Low complexity" evidence="1">
    <location>
        <begin position="86"/>
        <end position="97"/>
    </location>
</feature>
<sequence>MANIQPSADPVRSNKGLNSTSAGNEASGGHRINKSDATPSEPKIELNDETRHGGLAVIQNATDVAEDEVKPKIPVPTTNQSDERQPTPAATDTAAKPKVGKRGKRTRMDATVGNEKVPIKRQRQANTTEEPLAMNLAAIRIVKYWPVNLVVKFFKIWAFAEPVQKDILIRRHIEQRVEKEAKEIMDEQEGQQDGEAKLLKPQDLDLASVKEDKDYYQCELMNVKASELLQVVSAFGADYHPKEDPFICAFLRDELNQAKLPEWVDNGAPAMPKPIKAETSDD</sequence>
<proteinExistence type="predicted"/>
<gene>
    <name evidence="2" type="ORF">IWZ03DRAFT_361227</name>
</gene>
<reference evidence="2 3" key="1">
    <citation type="submission" date="2024-04" db="EMBL/GenBank/DDBJ databases">
        <title>Phyllosticta paracitricarpa is synonymous to the EU quarantine fungus P. citricarpa based on phylogenomic analyses.</title>
        <authorList>
            <consortium name="Lawrence Berkeley National Laboratory"/>
            <person name="Van Ingen-Buijs V.A."/>
            <person name="Van Westerhoven A.C."/>
            <person name="Haridas S."/>
            <person name="Skiadas P."/>
            <person name="Martin F."/>
            <person name="Groenewald J.Z."/>
            <person name="Crous P.W."/>
            <person name="Seidl M.F."/>
        </authorList>
    </citation>
    <scope>NUCLEOTIDE SEQUENCE [LARGE SCALE GENOMIC DNA]</scope>
    <source>
        <strain evidence="2 3">CBS 123371</strain>
    </source>
</reference>
<feature type="compositionally biased region" description="Basic and acidic residues" evidence="1">
    <location>
        <begin position="42"/>
        <end position="52"/>
    </location>
</feature>
<name>A0ABR1KH41_9PEZI</name>